<dbReference type="Pfam" id="PF00441">
    <property type="entry name" value="Acyl-CoA_dh_1"/>
    <property type="match status" value="1"/>
</dbReference>
<comment type="caution">
    <text evidence="10">The sequence shown here is derived from an EMBL/GenBank/DDBJ whole genome shotgun (WGS) entry which is preliminary data.</text>
</comment>
<comment type="cofactor">
    <cofactor evidence="1 6">
        <name>FAD</name>
        <dbReference type="ChEBI" id="CHEBI:57692"/>
    </cofactor>
</comment>
<dbReference type="InterPro" id="IPR006091">
    <property type="entry name" value="Acyl-CoA_Oxase/DH_mid-dom"/>
</dbReference>
<evidence type="ECO:0000256" key="4">
    <source>
        <dbReference type="ARBA" id="ARBA00022827"/>
    </source>
</evidence>
<dbReference type="GO" id="GO:0050660">
    <property type="term" value="F:flavin adenine dinucleotide binding"/>
    <property type="evidence" value="ECO:0007669"/>
    <property type="project" value="InterPro"/>
</dbReference>
<dbReference type="InterPro" id="IPR006089">
    <property type="entry name" value="Acyl-CoA_DH_CS"/>
</dbReference>
<evidence type="ECO:0000256" key="3">
    <source>
        <dbReference type="ARBA" id="ARBA00022630"/>
    </source>
</evidence>
<dbReference type="Pfam" id="PF02771">
    <property type="entry name" value="Acyl-CoA_dh_N"/>
    <property type="match status" value="1"/>
</dbReference>
<keyword evidence="4 6" id="KW-0274">FAD</keyword>
<dbReference type="PANTHER" id="PTHR43884:SF12">
    <property type="entry name" value="ISOVALERYL-COA DEHYDROGENASE, MITOCHONDRIAL-RELATED"/>
    <property type="match status" value="1"/>
</dbReference>
<dbReference type="SUPFAM" id="SSF56645">
    <property type="entry name" value="Acyl-CoA dehydrogenase NM domain-like"/>
    <property type="match status" value="1"/>
</dbReference>
<dbReference type="InterPro" id="IPR009075">
    <property type="entry name" value="AcylCo_DH/oxidase_C"/>
</dbReference>
<dbReference type="InterPro" id="IPR046373">
    <property type="entry name" value="Acyl-CoA_Oxase/DH_mid-dom_sf"/>
</dbReference>
<evidence type="ECO:0000259" key="8">
    <source>
        <dbReference type="Pfam" id="PF02770"/>
    </source>
</evidence>
<feature type="domain" description="Acyl-CoA dehydrogenase/oxidase C-terminal" evidence="7">
    <location>
        <begin position="241"/>
        <end position="380"/>
    </location>
</feature>
<accession>A0A7C7D8E6</accession>
<dbReference type="FunFam" id="1.20.140.10:FF:000001">
    <property type="entry name" value="Acyl-CoA dehydrogenase"/>
    <property type="match status" value="1"/>
</dbReference>
<sequence length="412" mass="45704">MFDFLLTPGQKLLQEEAARFVKEKVPKQLILDMDEEKVTYPKEYLMDLGQAKLLGLRFAEQYSGRGLQWVDEVSVLEEIGVLGTSLACLYSLPSIVGEAINHFGSEALRKRYLKPTLEGKLYTAEALTEPRGGSDFFGATTLARREGDFYILNGQKRFVVGAEGADYFMVYAKTDPEGPAHQSISAFIVDRGPGVEVEHIYGLMGTRGGGAGRVVFKDVKVPAENLLGVENGAADIFYQMMIPERLTSAAGALGMARAALEVASDYSTRRKAFGRKIKDFQGVNFKVADSITRLDAARALVYATARAVDSGVSGNVARRLVSEAKKFATDSAWAVVNDAMQIMGGIGYTNIFPIERLLRDIRLIMIWTGTNEVMNLIIQHEYYKERRENLQSHRSLEEDAVNAHLTEEKVYE</sequence>
<name>A0A7C7D8E6_9FIRM</name>
<keyword evidence="3 6" id="KW-0285">Flavoprotein</keyword>
<dbReference type="EMBL" id="DUTF01000405">
    <property type="protein sequence ID" value="HHY28812.1"/>
    <property type="molecule type" value="Genomic_DNA"/>
</dbReference>
<dbReference type="Pfam" id="PF02770">
    <property type="entry name" value="Acyl-CoA_dh_M"/>
    <property type="match status" value="1"/>
</dbReference>
<feature type="domain" description="Acyl-CoA oxidase/dehydrogenase middle" evidence="8">
    <location>
        <begin position="125"/>
        <end position="219"/>
    </location>
</feature>
<dbReference type="InterPro" id="IPR013786">
    <property type="entry name" value="AcylCoA_DH/ox_N"/>
</dbReference>
<dbReference type="Gene3D" id="1.10.540.10">
    <property type="entry name" value="Acyl-CoA dehydrogenase/oxidase, N-terminal domain"/>
    <property type="match status" value="1"/>
</dbReference>
<reference evidence="10 11" key="1">
    <citation type="journal article" date="2020" name="Biotechnol. Biofuels">
        <title>New insights from the biogas microbiome by comprehensive genome-resolved metagenomics of nearly 1600 species originating from multiple anaerobic digesters.</title>
        <authorList>
            <person name="Campanaro S."/>
            <person name="Treu L."/>
            <person name="Rodriguez-R L.M."/>
            <person name="Kovalovszki A."/>
            <person name="Ziels R.M."/>
            <person name="Maus I."/>
            <person name="Zhu X."/>
            <person name="Kougias P.G."/>
            <person name="Basile A."/>
            <person name="Luo G."/>
            <person name="Schluter A."/>
            <person name="Konstantinidis K.T."/>
            <person name="Angelidaki I."/>
        </authorList>
    </citation>
    <scope>NUCLEOTIDE SEQUENCE [LARGE SCALE GENOMIC DNA]</scope>
    <source>
        <strain evidence="10">AS05jafATM_4</strain>
    </source>
</reference>
<dbReference type="PANTHER" id="PTHR43884">
    <property type="entry name" value="ACYL-COA DEHYDROGENASE"/>
    <property type="match status" value="1"/>
</dbReference>
<dbReference type="Gene3D" id="1.20.140.10">
    <property type="entry name" value="Butyryl-CoA Dehydrogenase, subunit A, domain 3"/>
    <property type="match status" value="1"/>
</dbReference>
<keyword evidence="5 6" id="KW-0560">Oxidoreductase</keyword>
<evidence type="ECO:0000256" key="2">
    <source>
        <dbReference type="ARBA" id="ARBA00009347"/>
    </source>
</evidence>
<comment type="similarity">
    <text evidence="2 6">Belongs to the acyl-CoA dehydrogenase family.</text>
</comment>
<protein>
    <submittedName>
        <fullName evidence="10">Acyl-CoA/acyl-ACP dehydrogenase</fullName>
    </submittedName>
</protein>
<dbReference type="Proteomes" id="UP000553059">
    <property type="component" value="Unassembled WGS sequence"/>
</dbReference>
<dbReference type="PROSITE" id="PS00072">
    <property type="entry name" value="ACYL_COA_DH_1"/>
    <property type="match status" value="1"/>
</dbReference>
<evidence type="ECO:0000313" key="11">
    <source>
        <dbReference type="Proteomes" id="UP000553059"/>
    </source>
</evidence>
<gene>
    <name evidence="10" type="ORF">GX523_19105</name>
</gene>
<evidence type="ECO:0000256" key="1">
    <source>
        <dbReference type="ARBA" id="ARBA00001974"/>
    </source>
</evidence>
<dbReference type="SUPFAM" id="SSF47203">
    <property type="entry name" value="Acyl-CoA dehydrogenase C-terminal domain-like"/>
    <property type="match status" value="1"/>
</dbReference>
<dbReference type="InterPro" id="IPR009100">
    <property type="entry name" value="AcylCoA_DH/oxidase_NM_dom_sf"/>
</dbReference>
<proteinExistence type="inferred from homology"/>
<dbReference type="InterPro" id="IPR036250">
    <property type="entry name" value="AcylCo_DH-like_C"/>
</dbReference>
<dbReference type="GO" id="GO:0003995">
    <property type="term" value="F:acyl-CoA dehydrogenase activity"/>
    <property type="evidence" value="ECO:0007669"/>
    <property type="project" value="InterPro"/>
</dbReference>
<evidence type="ECO:0000259" key="7">
    <source>
        <dbReference type="Pfam" id="PF00441"/>
    </source>
</evidence>
<dbReference type="AlphaFoldDB" id="A0A7C7D8E6"/>
<evidence type="ECO:0000313" key="10">
    <source>
        <dbReference type="EMBL" id="HHY28812.1"/>
    </source>
</evidence>
<feature type="domain" description="Acyl-CoA dehydrogenase/oxidase N-terminal" evidence="9">
    <location>
        <begin position="7"/>
        <end position="120"/>
    </location>
</feature>
<evidence type="ECO:0000259" key="9">
    <source>
        <dbReference type="Pfam" id="PF02771"/>
    </source>
</evidence>
<evidence type="ECO:0000256" key="5">
    <source>
        <dbReference type="ARBA" id="ARBA00023002"/>
    </source>
</evidence>
<evidence type="ECO:0000256" key="6">
    <source>
        <dbReference type="RuleBase" id="RU362125"/>
    </source>
</evidence>
<dbReference type="CDD" id="cd00567">
    <property type="entry name" value="ACAD"/>
    <property type="match status" value="1"/>
</dbReference>
<dbReference type="InterPro" id="IPR037069">
    <property type="entry name" value="AcylCoA_DH/ox_N_sf"/>
</dbReference>
<organism evidence="10 11">
    <name type="scientific">Desulfitobacterium dehalogenans</name>
    <dbReference type="NCBI Taxonomy" id="36854"/>
    <lineage>
        <taxon>Bacteria</taxon>
        <taxon>Bacillati</taxon>
        <taxon>Bacillota</taxon>
        <taxon>Clostridia</taxon>
        <taxon>Eubacteriales</taxon>
        <taxon>Desulfitobacteriaceae</taxon>
        <taxon>Desulfitobacterium</taxon>
    </lineage>
</organism>
<dbReference type="Gene3D" id="2.40.110.10">
    <property type="entry name" value="Butyryl-CoA Dehydrogenase, subunit A, domain 2"/>
    <property type="match status" value="1"/>
</dbReference>